<gene>
    <name evidence="2" type="ORF">PCON_08465</name>
</gene>
<name>U4LEP6_PYROM</name>
<dbReference type="EMBL" id="HF935433">
    <property type="protein sequence ID" value="CCX30323.1"/>
    <property type="molecule type" value="Genomic_DNA"/>
</dbReference>
<organism evidence="2 3">
    <name type="scientific">Pyronema omphalodes (strain CBS 100304)</name>
    <name type="common">Pyronema confluens</name>
    <dbReference type="NCBI Taxonomy" id="1076935"/>
    <lineage>
        <taxon>Eukaryota</taxon>
        <taxon>Fungi</taxon>
        <taxon>Dikarya</taxon>
        <taxon>Ascomycota</taxon>
        <taxon>Pezizomycotina</taxon>
        <taxon>Pezizomycetes</taxon>
        <taxon>Pezizales</taxon>
        <taxon>Pyronemataceae</taxon>
        <taxon>Pyronema</taxon>
    </lineage>
</organism>
<feature type="signal peptide" evidence="1">
    <location>
        <begin position="1"/>
        <end position="20"/>
    </location>
</feature>
<feature type="chain" id="PRO_5004651932" evidence="1">
    <location>
        <begin position="21"/>
        <end position="87"/>
    </location>
</feature>
<evidence type="ECO:0000313" key="2">
    <source>
        <dbReference type="EMBL" id="CCX30323.1"/>
    </source>
</evidence>
<keyword evidence="1" id="KW-0732">Signal</keyword>
<proteinExistence type="predicted"/>
<protein>
    <submittedName>
        <fullName evidence="2">Uncharacterized protein</fullName>
    </submittedName>
</protein>
<evidence type="ECO:0000313" key="3">
    <source>
        <dbReference type="Proteomes" id="UP000018144"/>
    </source>
</evidence>
<dbReference type="Proteomes" id="UP000018144">
    <property type="component" value="Unassembled WGS sequence"/>
</dbReference>
<reference evidence="2 3" key="1">
    <citation type="journal article" date="2013" name="PLoS Genet.">
        <title>The genome and development-dependent transcriptomes of Pyronema confluens: a window into fungal evolution.</title>
        <authorList>
            <person name="Traeger S."/>
            <person name="Altegoer F."/>
            <person name="Freitag M."/>
            <person name="Gabaldon T."/>
            <person name="Kempken F."/>
            <person name="Kumar A."/>
            <person name="Marcet-Houben M."/>
            <person name="Poggeler S."/>
            <person name="Stajich J.E."/>
            <person name="Nowrousian M."/>
        </authorList>
    </citation>
    <scope>NUCLEOTIDE SEQUENCE [LARGE SCALE GENOMIC DNA]</scope>
    <source>
        <strain evidence="3">CBS 100304</strain>
        <tissue evidence="2">Vegetative mycelium</tissue>
    </source>
</reference>
<dbReference type="AlphaFoldDB" id="U4LEP6"/>
<sequence>MQLDLLLISLISALIASSAAQDTTVYNKYILTVHPRLNGVIYSNLMFVNGSAYVGNIKYHDYSEPLLRGLPPPLELPVANRPDFEAM</sequence>
<evidence type="ECO:0000256" key="1">
    <source>
        <dbReference type="SAM" id="SignalP"/>
    </source>
</evidence>
<dbReference type="OrthoDB" id="5430620at2759"/>
<keyword evidence="3" id="KW-1185">Reference proteome</keyword>
<accession>U4LEP6</accession>